<feature type="compositionally biased region" description="Low complexity" evidence="1">
    <location>
        <begin position="37"/>
        <end position="46"/>
    </location>
</feature>
<dbReference type="PANTHER" id="PTHR12210">
    <property type="entry name" value="DULLARD PROTEIN PHOSPHATASE"/>
    <property type="match status" value="1"/>
</dbReference>
<feature type="compositionally biased region" description="Basic residues" evidence="1">
    <location>
        <begin position="20"/>
        <end position="30"/>
    </location>
</feature>
<dbReference type="eggNOG" id="ENOG502QR82">
    <property type="taxonomic scope" value="Eukaryota"/>
</dbReference>
<evidence type="ECO:0000313" key="4">
    <source>
        <dbReference type="Proteomes" id="UP000026961"/>
    </source>
</evidence>
<evidence type="ECO:0000313" key="3">
    <source>
        <dbReference type="EnsemblPlants" id="OGLUM07G00680.1"/>
    </source>
</evidence>
<dbReference type="InterPro" id="IPR004274">
    <property type="entry name" value="FCP1_dom"/>
</dbReference>
<evidence type="ECO:0000259" key="2">
    <source>
        <dbReference type="PROSITE" id="PS50969"/>
    </source>
</evidence>
<reference evidence="3" key="1">
    <citation type="submission" date="2015-04" db="UniProtKB">
        <authorList>
            <consortium name="EnsemblPlants"/>
        </authorList>
    </citation>
    <scope>IDENTIFICATION</scope>
</reference>
<dbReference type="PROSITE" id="PS50969">
    <property type="entry name" value="FCP1"/>
    <property type="match status" value="1"/>
</dbReference>
<feature type="compositionally biased region" description="Low complexity" evidence="1">
    <location>
        <begin position="339"/>
        <end position="351"/>
    </location>
</feature>
<protein>
    <recommendedName>
        <fullName evidence="2">FCP1 homology domain-containing protein</fullName>
    </recommendedName>
</protein>
<feature type="compositionally biased region" description="Basic residues" evidence="1">
    <location>
        <begin position="95"/>
        <end position="109"/>
    </location>
</feature>
<dbReference type="InterPro" id="IPR050365">
    <property type="entry name" value="TIM50"/>
</dbReference>
<feature type="compositionally biased region" description="Low complexity" evidence="1">
    <location>
        <begin position="1"/>
        <end position="12"/>
    </location>
</feature>
<name>A0A0E0AF33_9ORYZ</name>
<feature type="compositionally biased region" description="Basic and acidic residues" evidence="1">
    <location>
        <begin position="74"/>
        <end position="83"/>
    </location>
</feature>
<proteinExistence type="predicted"/>
<sequence length="792" mass="84835">MDEPDAPAAPAPVEGEPKGKKSKSNKGNKHKQQDSLSAVSDASAVVTHTDLPDESGNGCTSGEGATTSTAPALEAEKVDKREAPAASASVEGTQKGKKSKDKKRKKHKQQGSPSAVSDASAVVTDTDLANESGNGCMHGEGVLRDADVASSRSGNDLTPDVDRTLGKSKASKRQCDAITSTAAAPEAEEMDEREAPAASASASAVEGTRKGTRKGTKSKDKKRKKHKQQESPSAVSDASAVVTDTDLSNEPGNGCTSGEGALRADDVVASSGHDPTPEMDRTPGKSKTLKQRRGGATSTLAVPEGDKEVDEQEAPGASASVEGAAPKGKKSKSKKQKKQSPSAVSDASAVAMDTDLANESGGGCRSGEGALQDADVVAIPRDGQEPKCPEVNSAEDLVAGKKGNKDNNSQLCSSLHESSIERKRRKNRDRRRRKKENANRRSNVQNPSLLPGAGEVVSVATADMNNTPGSKCKNPSQLVADEVGLVMTADGNISLSSECKKSNKKMKRNQTSVPEAPSVQRMDLGETASVGVMDGECEVQAVLSDCQSARSDRSNVAQAHKENFRHIYSPRGSLIRFRRKKLLILDINGLLADINQDHHNAHLSHAKSKCGFGCKYHYEEGYETVPIILLVLLFVFFFCSFGCESGPNAHTIICQDMSKCTGTGFKTLENKNKPLVLKELKKLWNKEDPDLPWEQEEFSPSNTLLVDDSPYKALGNPPHTAIFPHPYSYLNKKDDSLGPGGDLRVYLENLATADDVQRYVQEHPFGQPSITKSDRHWNFYVKILDKLEKPFA</sequence>
<feature type="domain" description="FCP1 homology" evidence="2">
    <location>
        <begin position="576"/>
        <end position="750"/>
    </location>
</feature>
<feature type="compositionally biased region" description="Polar residues" evidence="1">
    <location>
        <begin position="57"/>
        <end position="70"/>
    </location>
</feature>
<dbReference type="AlphaFoldDB" id="A0A0E0AF33"/>
<dbReference type="Proteomes" id="UP000026961">
    <property type="component" value="Chromosome 7"/>
</dbReference>
<evidence type="ECO:0000256" key="1">
    <source>
        <dbReference type="SAM" id="MobiDB-lite"/>
    </source>
</evidence>
<keyword evidence="4" id="KW-1185">Reference proteome</keyword>
<dbReference type="EnsemblPlants" id="OGLUM07G00680.1">
    <property type="protein sequence ID" value="OGLUM07G00680.1"/>
    <property type="gene ID" value="OGLUM07G00680"/>
</dbReference>
<dbReference type="InterPro" id="IPR023214">
    <property type="entry name" value="HAD_sf"/>
</dbReference>
<dbReference type="Gene3D" id="3.40.50.1000">
    <property type="entry name" value="HAD superfamily/HAD-like"/>
    <property type="match status" value="1"/>
</dbReference>
<reference evidence="3" key="2">
    <citation type="submission" date="2018-05" db="EMBL/GenBank/DDBJ databases">
        <title>OgluRS3 (Oryza glumaepatula Reference Sequence Version 3).</title>
        <authorList>
            <person name="Zhang J."/>
            <person name="Kudrna D."/>
            <person name="Lee S."/>
            <person name="Talag J."/>
            <person name="Welchert J."/>
            <person name="Wing R.A."/>
        </authorList>
    </citation>
    <scope>NUCLEOTIDE SEQUENCE [LARGE SCALE GENOMIC DNA]</scope>
</reference>
<feature type="compositionally biased region" description="Low complexity" evidence="1">
    <location>
        <begin position="114"/>
        <end position="127"/>
    </location>
</feature>
<feature type="region of interest" description="Disordered" evidence="1">
    <location>
        <begin position="1"/>
        <end position="453"/>
    </location>
</feature>
<dbReference type="HOGENOM" id="CLU_013096_2_0_1"/>
<feature type="compositionally biased region" description="Polar residues" evidence="1">
    <location>
        <begin position="406"/>
        <end position="417"/>
    </location>
</feature>
<dbReference type="Gramene" id="OGLUM07G00680.1">
    <property type="protein sequence ID" value="OGLUM07G00680.1"/>
    <property type="gene ID" value="OGLUM07G00680"/>
</dbReference>
<dbReference type="InterPro" id="IPR036412">
    <property type="entry name" value="HAD-like_sf"/>
</dbReference>
<dbReference type="SUPFAM" id="SSF56784">
    <property type="entry name" value="HAD-like"/>
    <property type="match status" value="1"/>
</dbReference>
<feature type="compositionally biased region" description="Basic residues" evidence="1">
    <location>
        <begin position="327"/>
        <end position="338"/>
    </location>
</feature>
<feature type="compositionally biased region" description="Low complexity" evidence="1">
    <location>
        <begin position="233"/>
        <end position="246"/>
    </location>
</feature>
<feature type="compositionally biased region" description="Basic residues" evidence="1">
    <location>
        <begin position="422"/>
        <end position="435"/>
    </location>
</feature>
<organism evidence="3">
    <name type="scientific">Oryza glumipatula</name>
    <dbReference type="NCBI Taxonomy" id="40148"/>
    <lineage>
        <taxon>Eukaryota</taxon>
        <taxon>Viridiplantae</taxon>
        <taxon>Streptophyta</taxon>
        <taxon>Embryophyta</taxon>
        <taxon>Tracheophyta</taxon>
        <taxon>Spermatophyta</taxon>
        <taxon>Magnoliopsida</taxon>
        <taxon>Liliopsida</taxon>
        <taxon>Poales</taxon>
        <taxon>Poaceae</taxon>
        <taxon>BOP clade</taxon>
        <taxon>Oryzoideae</taxon>
        <taxon>Oryzeae</taxon>
        <taxon>Oryzinae</taxon>
        <taxon>Oryza</taxon>
    </lineage>
</organism>
<accession>A0A0E0AF33</accession>
<feature type="compositionally biased region" description="Basic residues" evidence="1">
    <location>
        <begin position="210"/>
        <end position="227"/>
    </location>
</feature>